<evidence type="ECO:0000256" key="9">
    <source>
        <dbReference type="PROSITE-ProRule" id="PRU10141"/>
    </source>
</evidence>
<sequence length="410" mass="45988">MAPIPEPHRPTYTWTEDVEDLEQYSPGGYHPVHINDQIHGRYRIVHKLGFGSYSTVWLARDEQEMRFVALKIIIAAASGESRETQILRHLSAGNPAHPGRRYVTILLDSFEIQGPNGSHRCLVTEVAGSSVGTVRYEADGNKLPVPVARKIASQFLQGLQYLHSCGVVHGDFHLGNVLLGIPDFDSWPVDKVYEHFGKPRKRPVTRVDGAPLTAAAPSYAVRPPNPLRLAKLFLNENYDIKISDFGESFLFTDRTTPPPASLNTPIALAAPEIIFNDSPGPKADVWALACTIFEVLGDHSLIESFFAERDEVLVEMVRAFGKLPERWWKQWENRSTFFEEDGTFKPDSGDQTGEPRTVDLRERLGQIRRYDADGQTELSGDLEALEVVLGEMLRYEPGERISVEDVVLPF</sequence>
<name>A0A9P3UNA6_LYOSH</name>
<dbReference type="Proteomes" id="UP001063166">
    <property type="component" value="Unassembled WGS sequence"/>
</dbReference>
<keyword evidence="6 9" id="KW-0067">ATP-binding</keyword>
<evidence type="ECO:0000256" key="6">
    <source>
        <dbReference type="ARBA" id="ARBA00022840"/>
    </source>
</evidence>
<evidence type="ECO:0000256" key="2">
    <source>
        <dbReference type="ARBA" id="ARBA00022527"/>
    </source>
</evidence>
<evidence type="ECO:0000313" key="12">
    <source>
        <dbReference type="Proteomes" id="UP001063166"/>
    </source>
</evidence>
<keyword evidence="4 9" id="KW-0547">Nucleotide-binding</keyword>
<evidence type="ECO:0000256" key="1">
    <source>
        <dbReference type="ARBA" id="ARBA00012513"/>
    </source>
</evidence>
<evidence type="ECO:0000259" key="10">
    <source>
        <dbReference type="PROSITE" id="PS50011"/>
    </source>
</evidence>
<evidence type="ECO:0000313" key="11">
    <source>
        <dbReference type="EMBL" id="GLB39473.1"/>
    </source>
</evidence>
<dbReference type="OrthoDB" id="5979581at2759"/>
<dbReference type="PANTHER" id="PTHR47634">
    <property type="entry name" value="PROTEIN KINASE DOMAIN-CONTAINING PROTEIN-RELATED"/>
    <property type="match status" value="1"/>
</dbReference>
<reference evidence="11" key="1">
    <citation type="submission" date="2022-07" db="EMBL/GenBank/DDBJ databases">
        <title>The genome of Lyophyllum shimeji provides insight into the initial evolution of ectomycorrhizal fungal genome.</title>
        <authorList>
            <person name="Kobayashi Y."/>
            <person name="Shibata T."/>
            <person name="Hirakawa H."/>
            <person name="Shigenobu S."/>
            <person name="Nishiyama T."/>
            <person name="Yamada A."/>
            <person name="Hasebe M."/>
            <person name="Kawaguchi M."/>
        </authorList>
    </citation>
    <scope>NUCLEOTIDE SEQUENCE</scope>
    <source>
        <strain evidence="11">AT787</strain>
    </source>
</reference>
<dbReference type="PROSITE" id="PS00107">
    <property type="entry name" value="PROTEIN_KINASE_ATP"/>
    <property type="match status" value="1"/>
</dbReference>
<dbReference type="GO" id="GO:0000245">
    <property type="term" value="P:spliceosomal complex assembly"/>
    <property type="evidence" value="ECO:0007669"/>
    <property type="project" value="TreeGrafter"/>
</dbReference>
<evidence type="ECO:0000256" key="7">
    <source>
        <dbReference type="ARBA" id="ARBA00047899"/>
    </source>
</evidence>
<comment type="catalytic activity">
    <reaction evidence="7">
        <text>L-threonyl-[protein] + ATP = O-phospho-L-threonyl-[protein] + ADP + H(+)</text>
        <dbReference type="Rhea" id="RHEA:46608"/>
        <dbReference type="Rhea" id="RHEA-COMP:11060"/>
        <dbReference type="Rhea" id="RHEA-COMP:11605"/>
        <dbReference type="ChEBI" id="CHEBI:15378"/>
        <dbReference type="ChEBI" id="CHEBI:30013"/>
        <dbReference type="ChEBI" id="CHEBI:30616"/>
        <dbReference type="ChEBI" id="CHEBI:61977"/>
        <dbReference type="ChEBI" id="CHEBI:456216"/>
        <dbReference type="EC" id="2.7.11.1"/>
    </reaction>
</comment>
<evidence type="ECO:0000256" key="5">
    <source>
        <dbReference type="ARBA" id="ARBA00022777"/>
    </source>
</evidence>
<keyword evidence="3" id="KW-0808">Transferase</keyword>
<comment type="caution">
    <text evidence="11">The sequence shown here is derived from an EMBL/GenBank/DDBJ whole genome shotgun (WGS) entry which is preliminary data.</text>
</comment>
<feature type="domain" description="Protein kinase" evidence="10">
    <location>
        <begin position="42"/>
        <end position="410"/>
    </location>
</feature>
<evidence type="ECO:0000256" key="4">
    <source>
        <dbReference type="ARBA" id="ARBA00022741"/>
    </source>
</evidence>
<organism evidence="11 12">
    <name type="scientific">Lyophyllum shimeji</name>
    <name type="common">Hon-shimeji</name>
    <name type="synonym">Tricholoma shimeji</name>
    <dbReference type="NCBI Taxonomy" id="47721"/>
    <lineage>
        <taxon>Eukaryota</taxon>
        <taxon>Fungi</taxon>
        <taxon>Dikarya</taxon>
        <taxon>Basidiomycota</taxon>
        <taxon>Agaricomycotina</taxon>
        <taxon>Agaricomycetes</taxon>
        <taxon>Agaricomycetidae</taxon>
        <taxon>Agaricales</taxon>
        <taxon>Tricholomatineae</taxon>
        <taxon>Lyophyllaceae</taxon>
        <taxon>Lyophyllum</taxon>
    </lineage>
</organism>
<gene>
    <name evidence="11" type="ORF">LshimejAT787_0606350</name>
</gene>
<dbReference type="Gene3D" id="3.30.200.20">
    <property type="entry name" value="Phosphorylase Kinase, domain 1"/>
    <property type="match status" value="1"/>
</dbReference>
<dbReference type="Gene3D" id="1.10.510.10">
    <property type="entry name" value="Transferase(Phosphotransferase) domain 1"/>
    <property type="match status" value="1"/>
</dbReference>
<dbReference type="PANTHER" id="PTHR47634:SF9">
    <property type="entry name" value="PROTEIN KINASE DOMAIN-CONTAINING PROTEIN-RELATED"/>
    <property type="match status" value="1"/>
</dbReference>
<dbReference type="InterPro" id="IPR011009">
    <property type="entry name" value="Kinase-like_dom_sf"/>
</dbReference>
<accession>A0A9P3UNA6</accession>
<dbReference type="GO" id="GO:0005524">
    <property type="term" value="F:ATP binding"/>
    <property type="evidence" value="ECO:0007669"/>
    <property type="project" value="UniProtKB-UniRule"/>
</dbReference>
<dbReference type="InterPro" id="IPR017441">
    <property type="entry name" value="Protein_kinase_ATP_BS"/>
</dbReference>
<evidence type="ECO:0000256" key="3">
    <source>
        <dbReference type="ARBA" id="ARBA00022679"/>
    </source>
</evidence>
<keyword evidence="5" id="KW-0418">Kinase</keyword>
<keyword evidence="2" id="KW-0723">Serine/threonine-protein kinase</keyword>
<dbReference type="SUPFAM" id="SSF56112">
    <property type="entry name" value="Protein kinase-like (PK-like)"/>
    <property type="match status" value="1"/>
</dbReference>
<dbReference type="Pfam" id="PF00069">
    <property type="entry name" value="Pkinase"/>
    <property type="match status" value="2"/>
</dbReference>
<dbReference type="GO" id="GO:0050684">
    <property type="term" value="P:regulation of mRNA processing"/>
    <property type="evidence" value="ECO:0007669"/>
    <property type="project" value="TreeGrafter"/>
</dbReference>
<comment type="catalytic activity">
    <reaction evidence="8">
        <text>L-seryl-[protein] + ATP = O-phospho-L-seryl-[protein] + ADP + H(+)</text>
        <dbReference type="Rhea" id="RHEA:17989"/>
        <dbReference type="Rhea" id="RHEA-COMP:9863"/>
        <dbReference type="Rhea" id="RHEA-COMP:11604"/>
        <dbReference type="ChEBI" id="CHEBI:15378"/>
        <dbReference type="ChEBI" id="CHEBI:29999"/>
        <dbReference type="ChEBI" id="CHEBI:30616"/>
        <dbReference type="ChEBI" id="CHEBI:83421"/>
        <dbReference type="ChEBI" id="CHEBI:456216"/>
        <dbReference type="EC" id="2.7.11.1"/>
    </reaction>
</comment>
<evidence type="ECO:0000256" key="8">
    <source>
        <dbReference type="ARBA" id="ARBA00048679"/>
    </source>
</evidence>
<protein>
    <recommendedName>
        <fullName evidence="1">non-specific serine/threonine protein kinase</fullName>
        <ecNumber evidence="1">2.7.11.1</ecNumber>
    </recommendedName>
</protein>
<proteinExistence type="predicted"/>
<keyword evidence="12" id="KW-1185">Reference proteome</keyword>
<dbReference type="EMBL" id="BRPK01000006">
    <property type="protein sequence ID" value="GLB39473.1"/>
    <property type="molecule type" value="Genomic_DNA"/>
</dbReference>
<dbReference type="AlphaFoldDB" id="A0A9P3UNA6"/>
<dbReference type="EC" id="2.7.11.1" evidence="1"/>
<dbReference type="PROSITE" id="PS50011">
    <property type="entry name" value="PROTEIN_KINASE_DOM"/>
    <property type="match status" value="1"/>
</dbReference>
<dbReference type="GO" id="GO:0004674">
    <property type="term" value="F:protein serine/threonine kinase activity"/>
    <property type="evidence" value="ECO:0007669"/>
    <property type="project" value="UniProtKB-KW"/>
</dbReference>
<feature type="binding site" evidence="9">
    <location>
        <position position="71"/>
    </location>
    <ligand>
        <name>ATP</name>
        <dbReference type="ChEBI" id="CHEBI:30616"/>
    </ligand>
</feature>
<dbReference type="InterPro" id="IPR000719">
    <property type="entry name" value="Prot_kinase_dom"/>
</dbReference>
<dbReference type="InterPro" id="IPR051334">
    <property type="entry name" value="SRPK"/>
</dbReference>